<feature type="transmembrane region" description="Helical" evidence="1">
    <location>
        <begin position="102"/>
        <end position="125"/>
    </location>
</feature>
<reference evidence="2 3" key="1">
    <citation type="submission" date="2019-02" db="EMBL/GenBank/DDBJ databases">
        <authorList>
            <consortium name="Pathogen Informatics"/>
        </authorList>
    </citation>
    <scope>NUCLEOTIDE SEQUENCE [LARGE SCALE GENOMIC DNA]</scope>
    <source>
        <strain evidence="2 3">3012STDY6756503</strain>
    </source>
</reference>
<accession>A0ABD7V788</accession>
<comment type="caution">
    <text evidence="2">The sequence shown here is derived from an EMBL/GenBank/DDBJ whole genome shotgun (WGS) entry which is preliminary data.</text>
</comment>
<evidence type="ECO:0000313" key="3">
    <source>
        <dbReference type="Proteomes" id="UP000360750"/>
    </source>
</evidence>
<dbReference type="GeneID" id="60751756"/>
<feature type="transmembrane region" description="Helical" evidence="1">
    <location>
        <begin position="12"/>
        <end position="35"/>
    </location>
</feature>
<dbReference type="EMBL" id="CAACYD010000007">
    <property type="protein sequence ID" value="VFA90202.1"/>
    <property type="molecule type" value="Genomic_DNA"/>
</dbReference>
<feature type="transmembrane region" description="Helical" evidence="1">
    <location>
        <begin position="72"/>
        <end position="90"/>
    </location>
</feature>
<keyword evidence="1" id="KW-1133">Transmembrane helix</keyword>
<organism evidence="2 3">
    <name type="scientific">Gordonia paraffinivorans</name>
    <dbReference type="NCBI Taxonomy" id="175628"/>
    <lineage>
        <taxon>Bacteria</taxon>
        <taxon>Bacillati</taxon>
        <taxon>Actinomycetota</taxon>
        <taxon>Actinomycetes</taxon>
        <taxon>Mycobacteriales</taxon>
        <taxon>Gordoniaceae</taxon>
        <taxon>Gordonia</taxon>
    </lineage>
</organism>
<dbReference type="RefSeq" id="WP_006900493.1">
    <property type="nucleotide sequence ID" value="NZ_CAACYD010000007.1"/>
</dbReference>
<evidence type="ECO:0008006" key="4">
    <source>
        <dbReference type="Google" id="ProtNLM"/>
    </source>
</evidence>
<evidence type="ECO:0000256" key="1">
    <source>
        <dbReference type="SAM" id="Phobius"/>
    </source>
</evidence>
<gene>
    <name evidence="2" type="ORF">NCTC8139_03784</name>
</gene>
<dbReference type="AlphaFoldDB" id="A0ABD7V788"/>
<name>A0ABD7V788_9ACTN</name>
<feature type="transmembrane region" description="Helical" evidence="1">
    <location>
        <begin position="41"/>
        <end position="60"/>
    </location>
</feature>
<keyword evidence="1" id="KW-0472">Membrane</keyword>
<keyword evidence="1" id="KW-0812">Transmembrane</keyword>
<dbReference type="Proteomes" id="UP000360750">
    <property type="component" value="Unassembled WGS sequence"/>
</dbReference>
<protein>
    <recommendedName>
        <fullName evidence="4">MFS transporter</fullName>
    </recommendedName>
</protein>
<proteinExistence type="predicted"/>
<evidence type="ECO:0000313" key="2">
    <source>
        <dbReference type="EMBL" id="VFA90202.1"/>
    </source>
</evidence>
<sequence>MRGASDPAGRLVRVHWSAGAAMASASLSIGAHALAGGGLPTTAQVMLVIAVSAGVGPALGAVGHIRSRSAEIASVGSALAVAQVLGHLAMHSGGHHAATPLVPGPTMLVLHAAALLTAAVLLVGGQECARRIGSRILASASRRSLPVLGGAPVVAGAEIVLRTRFRLSGIGTRGPPVVSA</sequence>